<evidence type="ECO:0000313" key="2">
    <source>
        <dbReference type="EMBL" id="KAJ3503005.1"/>
    </source>
</evidence>
<organism evidence="2 3">
    <name type="scientific">Agrocybe chaxingu</name>
    <dbReference type="NCBI Taxonomy" id="84603"/>
    <lineage>
        <taxon>Eukaryota</taxon>
        <taxon>Fungi</taxon>
        <taxon>Dikarya</taxon>
        <taxon>Basidiomycota</taxon>
        <taxon>Agaricomycotina</taxon>
        <taxon>Agaricomycetes</taxon>
        <taxon>Agaricomycetidae</taxon>
        <taxon>Agaricales</taxon>
        <taxon>Agaricineae</taxon>
        <taxon>Strophariaceae</taxon>
        <taxon>Agrocybe</taxon>
    </lineage>
</organism>
<dbReference type="OrthoDB" id="2959034at2759"/>
<protein>
    <submittedName>
        <fullName evidence="2">Uncharacterized protein</fullName>
    </submittedName>
</protein>
<keyword evidence="3" id="KW-1185">Reference proteome</keyword>
<dbReference type="EMBL" id="JANKHO010001201">
    <property type="protein sequence ID" value="KAJ3503005.1"/>
    <property type="molecule type" value="Genomic_DNA"/>
</dbReference>
<feature type="region of interest" description="Disordered" evidence="1">
    <location>
        <begin position="87"/>
        <end position="126"/>
    </location>
</feature>
<reference evidence="2" key="1">
    <citation type="submission" date="2022-07" db="EMBL/GenBank/DDBJ databases">
        <title>Genome Sequence of Agrocybe chaxingu.</title>
        <authorList>
            <person name="Buettner E."/>
        </authorList>
    </citation>
    <scope>NUCLEOTIDE SEQUENCE</scope>
    <source>
        <strain evidence="2">MP-N11</strain>
    </source>
</reference>
<feature type="region of interest" description="Disordered" evidence="1">
    <location>
        <begin position="1"/>
        <end position="28"/>
    </location>
</feature>
<name>A0A9W8JSA7_9AGAR</name>
<dbReference type="AlphaFoldDB" id="A0A9W8JSA7"/>
<evidence type="ECO:0000313" key="3">
    <source>
        <dbReference type="Proteomes" id="UP001148786"/>
    </source>
</evidence>
<comment type="caution">
    <text evidence="2">The sequence shown here is derived from an EMBL/GenBank/DDBJ whole genome shotgun (WGS) entry which is preliminary data.</text>
</comment>
<accession>A0A9W8JSA7</accession>
<dbReference type="Proteomes" id="UP001148786">
    <property type="component" value="Unassembled WGS sequence"/>
</dbReference>
<sequence>MIIDKQPLPDDPTPSEAPPSYETLGSLPHDYRPEKSGVGAWGFCSALVIVGATTSFSQLTPTQISSITDIQQQREGTSNNVVQFFLRQDDPRSTNDRSGACPGPHPAAHRRRGHSSSQHPSLVRRRLRRQPRLTFRPAPRKVHRGTYTLVLGHRQALPDDHQDVEAGQCPDLLTSLISFATPLKPETIKEVRLACLATSDQKLFQRLRLSPEFAPVSGVNQMLLGGTIPPDEIEVEDVSSEGGAFVMSFVVPHFHKRMSVSKEVELEFIARSRMWRLAFYIEPEPKYQGFGPRPGSWCISLSLIESSPPTFLDSQLLIDEAKIDPPDAASMKEPSSQPKPKSTISLRMKSNEQLEVAGRYNSGKNIVVSLEDNLMGANLQYGNNPYIGPDEKLRGRLEARLGKPDTESECVIC</sequence>
<gene>
    <name evidence="2" type="ORF">NLJ89_g8628</name>
</gene>
<proteinExistence type="predicted"/>
<evidence type="ECO:0000256" key="1">
    <source>
        <dbReference type="SAM" id="MobiDB-lite"/>
    </source>
</evidence>